<dbReference type="SUPFAM" id="SSF53590">
    <property type="entry name" value="Nucleoside hydrolase"/>
    <property type="match status" value="1"/>
</dbReference>
<dbReference type="Pfam" id="PF01156">
    <property type="entry name" value="IU_nuc_hydro"/>
    <property type="match status" value="1"/>
</dbReference>
<feature type="non-terminal residue" evidence="4">
    <location>
        <position position="1"/>
    </location>
</feature>
<gene>
    <name evidence="4" type="ORF">MNBD_ALPHA05-2209</name>
</gene>
<evidence type="ECO:0000256" key="1">
    <source>
        <dbReference type="ARBA" id="ARBA00022801"/>
    </source>
</evidence>
<keyword evidence="1 4" id="KW-0378">Hydrolase</keyword>
<sequence length="116" mass="13160">QVFTSPSVLERVAMLENRVAKASHGMLAFFGRYDAQKYRAQGAPLHDPCTIAYLLQPELFELKPCNIRVETDSELTMGHTAVDFWGVTGLPANTEWAHSVQRDGFFDLLIERLSRY</sequence>
<dbReference type="InterPro" id="IPR036452">
    <property type="entry name" value="Ribo_hydro-like"/>
</dbReference>
<dbReference type="GO" id="GO:0006152">
    <property type="term" value="P:purine nucleoside catabolic process"/>
    <property type="evidence" value="ECO:0007669"/>
    <property type="project" value="TreeGrafter"/>
</dbReference>
<name>A0A3B0SVN9_9ZZZZ</name>
<dbReference type="GO" id="GO:0005829">
    <property type="term" value="C:cytosol"/>
    <property type="evidence" value="ECO:0007669"/>
    <property type="project" value="TreeGrafter"/>
</dbReference>
<dbReference type="PANTHER" id="PTHR12304">
    <property type="entry name" value="INOSINE-URIDINE PREFERRING NUCLEOSIDE HYDROLASE"/>
    <property type="match status" value="1"/>
</dbReference>
<proteinExistence type="predicted"/>
<dbReference type="Gene3D" id="3.90.245.10">
    <property type="entry name" value="Ribonucleoside hydrolase-like"/>
    <property type="match status" value="1"/>
</dbReference>
<reference evidence="4" key="1">
    <citation type="submission" date="2018-06" db="EMBL/GenBank/DDBJ databases">
        <authorList>
            <person name="Zhirakovskaya E."/>
        </authorList>
    </citation>
    <scope>NUCLEOTIDE SEQUENCE</scope>
</reference>
<evidence type="ECO:0000256" key="2">
    <source>
        <dbReference type="ARBA" id="ARBA00023295"/>
    </source>
</evidence>
<dbReference type="InterPro" id="IPR001910">
    <property type="entry name" value="Inosine/uridine_hydrolase_dom"/>
</dbReference>
<feature type="domain" description="Inosine/uridine-preferring nucleoside hydrolase" evidence="3">
    <location>
        <begin position="5"/>
        <end position="107"/>
    </location>
</feature>
<dbReference type="PANTHER" id="PTHR12304:SF4">
    <property type="entry name" value="URIDINE NUCLEOSIDASE"/>
    <property type="match status" value="1"/>
</dbReference>
<dbReference type="AlphaFoldDB" id="A0A3B0SVN9"/>
<evidence type="ECO:0000259" key="3">
    <source>
        <dbReference type="Pfam" id="PF01156"/>
    </source>
</evidence>
<dbReference type="EMBL" id="UOEH01000671">
    <property type="protein sequence ID" value="VAW08550.1"/>
    <property type="molecule type" value="Genomic_DNA"/>
</dbReference>
<evidence type="ECO:0000313" key="4">
    <source>
        <dbReference type="EMBL" id="VAW08550.1"/>
    </source>
</evidence>
<organism evidence="4">
    <name type="scientific">hydrothermal vent metagenome</name>
    <dbReference type="NCBI Taxonomy" id="652676"/>
    <lineage>
        <taxon>unclassified sequences</taxon>
        <taxon>metagenomes</taxon>
        <taxon>ecological metagenomes</taxon>
    </lineage>
</organism>
<keyword evidence="2 4" id="KW-0326">Glycosidase</keyword>
<protein>
    <submittedName>
        <fullName evidence="4">Inosine-uridine preferring nucleoside hydrolase</fullName>
        <ecNumber evidence="4">3.2.2.1</ecNumber>
    </submittedName>
</protein>
<dbReference type="EC" id="3.2.2.1" evidence="4"/>
<accession>A0A3B0SVN9</accession>
<dbReference type="InterPro" id="IPR023186">
    <property type="entry name" value="IUNH"/>
</dbReference>
<dbReference type="GO" id="GO:0008477">
    <property type="term" value="F:purine nucleosidase activity"/>
    <property type="evidence" value="ECO:0007669"/>
    <property type="project" value="UniProtKB-EC"/>
</dbReference>